<protein>
    <recommendedName>
        <fullName evidence="5">Membrane-associated oxidoreductase</fullName>
    </recommendedName>
</protein>
<gene>
    <name evidence="3" type="ORF">J4573_03125</name>
</gene>
<dbReference type="AlphaFoldDB" id="A0A939P621"/>
<evidence type="ECO:0008006" key="5">
    <source>
        <dbReference type="Google" id="ProtNLM"/>
    </source>
</evidence>
<keyword evidence="2" id="KW-1133">Transmembrane helix</keyword>
<keyword evidence="2" id="KW-0472">Membrane</keyword>
<evidence type="ECO:0000313" key="4">
    <source>
        <dbReference type="Proteomes" id="UP000669179"/>
    </source>
</evidence>
<evidence type="ECO:0000256" key="1">
    <source>
        <dbReference type="SAM" id="MobiDB-lite"/>
    </source>
</evidence>
<evidence type="ECO:0000256" key="2">
    <source>
        <dbReference type="SAM" id="Phobius"/>
    </source>
</evidence>
<keyword evidence="4" id="KW-1185">Reference proteome</keyword>
<dbReference type="EMBL" id="JAGEOJ010000001">
    <property type="protein sequence ID" value="MBO2446066.1"/>
    <property type="molecule type" value="Genomic_DNA"/>
</dbReference>
<dbReference type="Proteomes" id="UP000669179">
    <property type="component" value="Unassembled WGS sequence"/>
</dbReference>
<feature type="transmembrane region" description="Helical" evidence="2">
    <location>
        <begin position="686"/>
        <end position="706"/>
    </location>
</feature>
<organism evidence="3 4">
    <name type="scientific">Actinomadura barringtoniae</name>
    <dbReference type="NCBI Taxonomy" id="1427535"/>
    <lineage>
        <taxon>Bacteria</taxon>
        <taxon>Bacillati</taxon>
        <taxon>Actinomycetota</taxon>
        <taxon>Actinomycetes</taxon>
        <taxon>Streptosporangiales</taxon>
        <taxon>Thermomonosporaceae</taxon>
        <taxon>Actinomadura</taxon>
    </lineage>
</organism>
<keyword evidence="2" id="KW-0812">Transmembrane</keyword>
<reference evidence="3" key="1">
    <citation type="submission" date="2021-03" db="EMBL/GenBank/DDBJ databases">
        <authorList>
            <person name="Kanchanasin P."/>
            <person name="Saeng-In P."/>
            <person name="Phongsopitanun W."/>
            <person name="Yuki M."/>
            <person name="Kudo T."/>
            <person name="Ohkuma M."/>
            <person name="Tanasupawat S."/>
        </authorList>
    </citation>
    <scope>NUCLEOTIDE SEQUENCE</scope>
    <source>
        <strain evidence="3">GKU 128</strain>
    </source>
</reference>
<comment type="caution">
    <text evidence="3">The sequence shown here is derived from an EMBL/GenBank/DDBJ whole genome shotgun (WGS) entry which is preliminary data.</text>
</comment>
<accession>A0A939P621</accession>
<proteinExistence type="predicted"/>
<evidence type="ECO:0000313" key="3">
    <source>
        <dbReference type="EMBL" id="MBO2446066.1"/>
    </source>
</evidence>
<dbReference type="RefSeq" id="WP_208253637.1">
    <property type="nucleotide sequence ID" value="NZ_JAGEOJ010000001.1"/>
</dbReference>
<sequence length="715" mass="74647">MLEDLSEPEQRLSEAFSRGEPLDLRTGDPAADDPAHGSGWGPERTVRAELLASLLRDATVAERGNPRGLRLIGARVTGGLSLDFAEVACVVVLTGCWFEERPTAEWARLRSFDLSGSALPGLNADSAEFDGHLRLDRCQARDCLDLGAAQVKGDLFLRGADLADVNAERLHIGGSLRGRGLKTHGDLCLDAARIGGSADLADATFANPGETALQAARLGVEGDLCLDGGVVRGRIRLGGATIGGDLLARSGFTAEGSLYLRGARIGGLLDLSGASLAEDDDHALQADRLTCEGGVLCRNLTARGGARFVDADLSTVLDLAGARLSSTGQAPFDGSALTVRGPLLCDKGFVIDGAMILAHAGITGDMILDDAVLTNPGGEALPAHSLTVGGGLRARRASVEGTIVLRTARITGDLTIADATLDAKGADGPVLGCTDIEIGGALMAKDATVLGEIMLAGGTVKGVVNLIGARLAHPGGIALRAEQARITELHLRPRVPIEGGIDLRNARLGALRDAPDSYLAAAAIHLDGMTFDALDPATPVRQRLRLLKRTGGPGPGSGPGSGPAYLPQPYEQLASAYRRLGHDAEARKVLLAKQRRRRATLGPLGRIWGWLQDVTVGYGYQPLLPALWLIALLAAGTLAFALDAPRAAERGKGPEFNPFLYTLDLLLPIIDFGQEKAFAPSGVWQWLAAVLIAAGWILATTVLAGMTRALSRSTA</sequence>
<name>A0A939P621_9ACTN</name>
<feature type="region of interest" description="Disordered" evidence="1">
    <location>
        <begin position="1"/>
        <end position="42"/>
    </location>
</feature>